<dbReference type="WBParaSite" id="L893_g557.t1">
    <property type="protein sequence ID" value="L893_g557.t1"/>
    <property type="gene ID" value="L893_g557"/>
</dbReference>
<keyword evidence="1" id="KW-1185">Reference proteome</keyword>
<accession>A0A1I8AHM6</accession>
<sequence length="202" mass="24007">MISNLLFAQQKVLEKLATCKARELGSCWMLYDKTLEDIIAEMKAVSHHTVQEMTKISRIRTKTTLRKNRAGVRRRMNERLEEIVFSVRDRLIARTLSIYLAFKKSLTWFHLNCNCKWRCTGRKPTLDLKDKGNLRERFSQKYAWALRRLWVSRNDIAVHVPLNELNNKINRWNYLIQWSIQYEVLIHLLQSEHMNYGAGEIG</sequence>
<evidence type="ECO:0000313" key="2">
    <source>
        <dbReference type="WBParaSite" id="L893_g557.t1"/>
    </source>
</evidence>
<name>A0A1I8AHM6_9BILA</name>
<evidence type="ECO:0000313" key="1">
    <source>
        <dbReference type="Proteomes" id="UP000095287"/>
    </source>
</evidence>
<organism evidence="1 2">
    <name type="scientific">Steinernema glaseri</name>
    <dbReference type="NCBI Taxonomy" id="37863"/>
    <lineage>
        <taxon>Eukaryota</taxon>
        <taxon>Metazoa</taxon>
        <taxon>Ecdysozoa</taxon>
        <taxon>Nematoda</taxon>
        <taxon>Chromadorea</taxon>
        <taxon>Rhabditida</taxon>
        <taxon>Tylenchina</taxon>
        <taxon>Panagrolaimomorpha</taxon>
        <taxon>Strongyloidoidea</taxon>
        <taxon>Steinernematidae</taxon>
        <taxon>Steinernema</taxon>
    </lineage>
</organism>
<dbReference type="Proteomes" id="UP000095287">
    <property type="component" value="Unplaced"/>
</dbReference>
<proteinExistence type="predicted"/>
<dbReference type="AlphaFoldDB" id="A0A1I8AHM6"/>
<protein>
    <submittedName>
        <fullName evidence="2">Reverse transcriptase</fullName>
    </submittedName>
</protein>
<reference evidence="2" key="1">
    <citation type="submission" date="2016-11" db="UniProtKB">
        <authorList>
            <consortium name="WormBaseParasite"/>
        </authorList>
    </citation>
    <scope>IDENTIFICATION</scope>
</reference>